<dbReference type="SUPFAM" id="SSF50249">
    <property type="entry name" value="Nucleic acid-binding proteins"/>
    <property type="match status" value="1"/>
</dbReference>
<organism evidence="4 5">
    <name type="scientific">Acinetobacter junii</name>
    <dbReference type="NCBI Taxonomy" id="40215"/>
    <lineage>
        <taxon>Bacteria</taxon>
        <taxon>Pseudomonadati</taxon>
        <taxon>Pseudomonadota</taxon>
        <taxon>Gammaproteobacteria</taxon>
        <taxon>Moraxellales</taxon>
        <taxon>Moraxellaceae</taxon>
        <taxon>Acinetobacter</taxon>
    </lineage>
</organism>
<evidence type="ECO:0000259" key="2">
    <source>
        <dbReference type="PROSITE" id="PS51857"/>
    </source>
</evidence>
<dbReference type="PANTHER" id="PTHR12962:SF1">
    <property type="entry name" value="COLD SHOCK DOMAIN-CONTAINING PROTEIN CG9705"/>
    <property type="match status" value="1"/>
</dbReference>
<dbReference type="Proteomes" id="UP001498501">
    <property type="component" value="Unassembled WGS sequence"/>
</dbReference>
<keyword evidence="1" id="KW-0597">Phosphoprotein</keyword>
<dbReference type="Gene3D" id="2.40.50.140">
    <property type="entry name" value="Nucleic acid-binding proteins"/>
    <property type="match status" value="1"/>
</dbReference>
<evidence type="ECO:0000313" key="4">
    <source>
        <dbReference type="EMBL" id="RBA48742.1"/>
    </source>
</evidence>
<name>A0A350EDE9_ACIJU</name>
<keyword evidence="6" id="KW-1185">Reference proteome</keyword>
<dbReference type="InterPro" id="IPR052069">
    <property type="entry name" value="Ca-reg_mRNA-binding_domain"/>
</dbReference>
<dbReference type="EMBL" id="QEWH01000028">
    <property type="protein sequence ID" value="RBA48742.1"/>
    <property type="molecule type" value="Genomic_DNA"/>
</dbReference>
<dbReference type="SMART" id="SM00357">
    <property type="entry name" value="CSP"/>
    <property type="match status" value="1"/>
</dbReference>
<dbReference type="OrthoDB" id="5326845at2"/>
<dbReference type="RefSeq" id="WP_004914276.1">
    <property type="nucleotide sequence ID" value="NZ_BBOS01000033.1"/>
</dbReference>
<dbReference type="KEGG" id="ajn:BVL33_05350"/>
<dbReference type="GO" id="GO:0005829">
    <property type="term" value="C:cytosol"/>
    <property type="evidence" value="ECO:0007669"/>
    <property type="project" value="UniProtKB-ARBA"/>
</dbReference>
<dbReference type="PANTHER" id="PTHR12962">
    <property type="entry name" value="CALCIUM-REGULATED HEAT STABLE PROTEIN CRHSP-24-RELATED"/>
    <property type="match status" value="1"/>
</dbReference>
<dbReference type="CDD" id="cd04458">
    <property type="entry name" value="CSP_CDS"/>
    <property type="match status" value="1"/>
</dbReference>
<comment type="caution">
    <text evidence="4">The sequence shown here is derived from an EMBL/GenBank/DDBJ whole genome shotgun (WGS) entry which is preliminary data.</text>
</comment>
<feature type="domain" description="CSD" evidence="2">
    <location>
        <begin position="5"/>
        <end position="67"/>
    </location>
</feature>
<protein>
    <submittedName>
        <fullName evidence="4">Cold shock domain-containing protein</fullName>
    </submittedName>
</protein>
<evidence type="ECO:0000313" key="3">
    <source>
        <dbReference type="EMBL" id="MEK0252005.1"/>
    </source>
</evidence>
<dbReference type="InterPro" id="IPR011129">
    <property type="entry name" value="CSD"/>
</dbReference>
<dbReference type="EMBL" id="JBBMLE010000015">
    <property type="protein sequence ID" value="MEK0252005.1"/>
    <property type="molecule type" value="Genomic_DNA"/>
</dbReference>
<sequence>MKQELYHGKIKQYNPEKGFGFIASNGEDIFFHISDYPAAEGEPKRNEKVKFSVVENQGKYKAIKIERVDPNPAKTKKNKIMDHNKSITNELLSNLRR</sequence>
<dbReference type="GO" id="GO:0003730">
    <property type="term" value="F:mRNA 3'-UTR binding"/>
    <property type="evidence" value="ECO:0007669"/>
    <property type="project" value="TreeGrafter"/>
</dbReference>
<dbReference type="PROSITE" id="PS51857">
    <property type="entry name" value="CSD_2"/>
    <property type="match status" value="1"/>
</dbReference>
<gene>
    <name evidence="4" type="ORF">DC346_05530</name>
    <name evidence="3" type="ORF">WM018_05605</name>
</gene>
<dbReference type="STRING" id="40215.BVL33_05350"/>
<accession>A0A350EDE9</accession>
<dbReference type="InterPro" id="IPR002059">
    <property type="entry name" value="CSP_DNA-bd"/>
</dbReference>
<dbReference type="GO" id="GO:0043488">
    <property type="term" value="P:regulation of mRNA stability"/>
    <property type="evidence" value="ECO:0007669"/>
    <property type="project" value="TreeGrafter"/>
</dbReference>
<dbReference type="Pfam" id="PF00313">
    <property type="entry name" value="CSD"/>
    <property type="match status" value="1"/>
</dbReference>
<evidence type="ECO:0000313" key="5">
    <source>
        <dbReference type="Proteomes" id="UP000253688"/>
    </source>
</evidence>
<proteinExistence type="predicted"/>
<reference evidence="3 6" key="2">
    <citation type="submission" date="2024-03" db="EMBL/GenBank/DDBJ databases">
        <title>Cross-transmission of Acinetobacter junii carrying blaOXA-58 in a neonatal intensive care unit.</title>
        <authorList>
            <person name="Bour M."/>
            <person name="Potron A."/>
            <person name="Lecointe D."/>
        </authorList>
    </citation>
    <scope>NUCLEOTIDE SEQUENCE [LARGE SCALE GENOMIC DNA]</scope>
    <source>
        <strain evidence="3 6">21A3096 case 1</strain>
    </source>
</reference>
<reference evidence="4 5" key="1">
    <citation type="submission" date="2018-04" db="EMBL/GenBank/DDBJ databases">
        <title>Acinetobacter junii Genome sequencing and assembly.</title>
        <authorList>
            <person name="Su J."/>
            <person name="Rensing C."/>
            <person name="Mazhar H.S."/>
        </authorList>
    </citation>
    <scope>NUCLEOTIDE SEQUENCE [LARGE SCALE GENOMIC DNA]</scope>
    <source>
        <strain evidence="4 5">SC22</strain>
    </source>
</reference>
<dbReference type="Proteomes" id="UP000253688">
    <property type="component" value="Unassembled WGS sequence"/>
</dbReference>
<evidence type="ECO:0000313" key="6">
    <source>
        <dbReference type="Proteomes" id="UP001498501"/>
    </source>
</evidence>
<dbReference type="InterPro" id="IPR012340">
    <property type="entry name" value="NA-bd_OB-fold"/>
</dbReference>
<evidence type="ECO:0000256" key="1">
    <source>
        <dbReference type="ARBA" id="ARBA00022553"/>
    </source>
</evidence>
<dbReference type="AlphaFoldDB" id="A0A350EDE9"/>